<protein>
    <recommendedName>
        <fullName evidence="4">PrgI family protein</fullName>
    </recommendedName>
</protein>
<keyword evidence="1" id="KW-0812">Transmembrane</keyword>
<proteinExistence type="predicted"/>
<feature type="transmembrane region" description="Helical" evidence="1">
    <location>
        <begin position="46"/>
        <end position="64"/>
    </location>
</feature>
<organism evidence="2 3">
    <name type="scientific">Candidatus Magasanikbacteria bacterium RIFOXYD1_FULL_40_23</name>
    <dbReference type="NCBI Taxonomy" id="1798705"/>
    <lineage>
        <taxon>Bacteria</taxon>
        <taxon>Candidatus Magasanikiibacteriota</taxon>
    </lineage>
</organism>
<gene>
    <name evidence="2" type="ORF">A2563_04060</name>
</gene>
<dbReference type="AlphaFoldDB" id="A0A1F6P9H4"/>
<feature type="transmembrane region" description="Helical" evidence="1">
    <location>
        <begin position="20"/>
        <end position="39"/>
    </location>
</feature>
<dbReference type="Pfam" id="PF12666">
    <property type="entry name" value="PrgI"/>
    <property type="match status" value="1"/>
</dbReference>
<reference evidence="2 3" key="1">
    <citation type="journal article" date="2016" name="Nat. Commun.">
        <title>Thousands of microbial genomes shed light on interconnected biogeochemical processes in an aquifer system.</title>
        <authorList>
            <person name="Anantharaman K."/>
            <person name="Brown C.T."/>
            <person name="Hug L.A."/>
            <person name="Sharon I."/>
            <person name="Castelle C.J."/>
            <person name="Probst A.J."/>
            <person name="Thomas B.C."/>
            <person name="Singh A."/>
            <person name="Wilkins M.J."/>
            <person name="Karaoz U."/>
            <person name="Brodie E.L."/>
            <person name="Williams K.H."/>
            <person name="Hubbard S.S."/>
            <person name="Banfield J.F."/>
        </authorList>
    </citation>
    <scope>NUCLEOTIDE SEQUENCE [LARGE SCALE GENOMIC DNA]</scope>
</reference>
<keyword evidence="1" id="KW-0472">Membrane</keyword>
<dbReference type="InterPro" id="IPR024414">
    <property type="entry name" value="Uncharacterised_PrgI"/>
</dbReference>
<evidence type="ECO:0000313" key="3">
    <source>
        <dbReference type="Proteomes" id="UP000176634"/>
    </source>
</evidence>
<dbReference type="STRING" id="1798705.A2563_04060"/>
<evidence type="ECO:0008006" key="4">
    <source>
        <dbReference type="Google" id="ProtNLM"/>
    </source>
</evidence>
<keyword evidence="1" id="KW-1133">Transmembrane helix</keyword>
<dbReference type="Proteomes" id="UP000176634">
    <property type="component" value="Unassembled WGS sequence"/>
</dbReference>
<accession>A0A1F6P9H4</accession>
<evidence type="ECO:0000256" key="1">
    <source>
        <dbReference type="SAM" id="Phobius"/>
    </source>
</evidence>
<dbReference type="EMBL" id="MFRA01000005">
    <property type="protein sequence ID" value="OGH92816.1"/>
    <property type="molecule type" value="Genomic_DNA"/>
</dbReference>
<comment type="caution">
    <text evidence="2">The sequence shown here is derived from an EMBL/GenBank/DDBJ whole genome shotgun (WGS) entry which is preliminary data.</text>
</comment>
<sequence length="141" mass="16146">MEQFVVPQFIEVEDKIFGPITTRQFIILLVTGLVLFIIFKLADVTLFIFLAVLIGGSAVVVAFVKVNGQPFHYFLLNIVQTLRRPSRRVWYKSFSKTELSESIKSGKLEVVEVIKEVPRMSYSRIRDLSLIVNTGGYYKPE</sequence>
<name>A0A1F6P9H4_9BACT</name>
<evidence type="ECO:0000313" key="2">
    <source>
        <dbReference type="EMBL" id="OGH92816.1"/>
    </source>
</evidence>